<gene>
    <name evidence="1" type="ORF">FRX31_010329</name>
</gene>
<sequence>MTTLEKLPSLIKLKLQYNAYRGKELVCTVKGFPQLQMLRLLDLDELDEIKVAEGALPSFRHLEIWQCMKLKMVPTRLRSVPTLQKLVFGKMPREFEDRVRGDDEDKLFKIRYQMQLLEIQHIPPF</sequence>
<dbReference type="AlphaFoldDB" id="A0A7J6WT12"/>
<evidence type="ECO:0000313" key="1">
    <source>
        <dbReference type="EMBL" id="KAF5200087.1"/>
    </source>
</evidence>
<dbReference type="SUPFAM" id="SSF52058">
    <property type="entry name" value="L domain-like"/>
    <property type="match status" value="1"/>
</dbReference>
<accession>A0A7J6WT12</accession>
<dbReference type="OrthoDB" id="1917524at2759"/>
<organism evidence="1 2">
    <name type="scientific">Thalictrum thalictroides</name>
    <name type="common">Rue-anemone</name>
    <name type="synonym">Anemone thalictroides</name>
    <dbReference type="NCBI Taxonomy" id="46969"/>
    <lineage>
        <taxon>Eukaryota</taxon>
        <taxon>Viridiplantae</taxon>
        <taxon>Streptophyta</taxon>
        <taxon>Embryophyta</taxon>
        <taxon>Tracheophyta</taxon>
        <taxon>Spermatophyta</taxon>
        <taxon>Magnoliopsida</taxon>
        <taxon>Ranunculales</taxon>
        <taxon>Ranunculaceae</taxon>
        <taxon>Thalictroideae</taxon>
        <taxon>Thalictrum</taxon>
    </lineage>
</organism>
<protein>
    <submittedName>
        <fullName evidence="1">Disease resistance protein</fullName>
    </submittedName>
</protein>
<dbReference type="EMBL" id="JABWDY010011155">
    <property type="protein sequence ID" value="KAF5200087.1"/>
    <property type="molecule type" value="Genomic_DNA"/>
</dbReference>
<proteinExistence type="predicted"/>
<keyword evidence="2" id="KW-1185">Reference proteome</keyword>
<dbReference type="PANTHER" id="PTHR15140">
    <property type="entry name" value="TUBULIN-SPECIFIC CHAPERONE E"/>
    <property type="match status" value="1"/>
</dbReference>
<dbReference type="InterPro" id="IPR032675">
    <property type="entry name" value="LRR_dom_sf"/>
</dbReference>
<reference evidence="1 2" key="1">
    <citation type="submission" date="2020-06" db="EMBL/GenBank/DDBJ databases">
        <title>Transcriptomic and genomic resources for Thalictrum thalictroides and T. hernandezii: Facilitating candidate gene discovery in an emerging model plant lineage.</title>
        <authorList>
            <person name="Arias T."/>
            <person name="Riano-Pachon D.M."/>
            <person name="Di Stilio V.S."/>
        </authorList>
    </citation>
    <scope>NUCLEOTIDE SEQUENCE [LARGE SCALE GENOMIC DNA]</scope>
    <source>
        <strain evidence="2">cv. WT478/WT964</strain>
        <tissue evidence="1">Leaves</tissue>
    </source>
</reference>
<comment type="caution">
    <text evidence="1">The sequence shown here is derived from an EMBL/GenBank/DDBJ whole genome shotgun (WGS) entry which is preliminary data.</text>
</comment>
<dbReference type="Gene3D" id="3.80.10.10">
    <property type="entry name" value="Ribonuclease Inhibitor"/>
    <property type="match status" value="1"/>
</dbReference>
<name>A0A7J6WT12_THATH</name>
<evidence type="ECO:0000313" key="2">
    <source>
        <dbReference type="Proteomes" id="UP000554482"/>
    </source>
</evidence>
<dbReference type="Proteomes" id="UP000554482">
    <property type="component" value="Unassembled WGS sequence"/>
</dbReference>
<dbReference type="PANTHER" id="PTHR15140:SF37">
    <property type="entry name" value="UBIQUITIN-LIKE DOMAIN-CONTAINING PROTEIN"/>
    <property type="match status" value="1"/>
</dbReference>